<evidence type="ECO:0000313" key="2">
    <source>
        <dbReference type="Proteomes" id="UP001476798"/>
    </source>
</evidence>
<reference evidence="1 2" key="1">
    <citation type="submission" date="2021-06" db="EMBL/GenBank/DDBJ databases">
        <authorList>
            <person name="Palmer J.M."/>
        </authorList>
    </citation>
    <scope>NUCLEOTIDE SEQUENCE [LARGE SCALE GENOMIC DNA]</scope>
    <source>
        <strain evidence="1 2">GA_2019</strain>
        <tissue evidence="1">Muscle</tissue>
    </source>
</reference>
<protein>
    <submittedName>
        <fullName evidence="1">Uncharacterized protein</fullName>
    </submittedName>
</protein>
<proteinExistence type="predicted"/>
<comment type="caution">
    <text evidence="1">The sequence shown here is derived from an EMBL/GenBank/DDBJ whole genome shotgun (WGS) entry which is preliminary data.</text>
</comment>
<accession>A0ABV0PLS6</accession>
<gene>
    <name evidence="1" type="ORF">GOODEAATRI_007863</name>
</gene>
<feature type="non-terminal residue" evidence="1">
    <location>
        <position position="1"/>
    </location>
</feature>
<dbReference type="EMBL" id="JAHRIO010080371">
    <property type="protein sequence ID" value="MEQ2184429.1"/>
    <property type="molecule type" value="Genomic_DNA"/>
</dbReference>
<organism evidence="1 2">
    <name type="scientific">Goodea atripinnis</name>
    <dbReference type="NCBI Taxonomy" id="208336"/>
    <lineage>
        <taxon>Eukaryota</taxon>
        <taxon>Metazoa</taxon>
        <taxon>Chordata</taxon>
        <taxon>Craniata</taxon>
        <taxon>Vertebrata</taxon>
        <taxon>Euteleostomi</taxon>
        <taxon>Actinopterygii</taxon>
        <taxon>Neopterygii</taxon>
        <taxon>Teleostei</taxon>
        <taxon>Neoteleostei</taxon>
        <taxon>Acanthomorphata</taxon>
        <taxon>Ovalentaria</taxon>
        <taxon>Atherinomorphae</taxon>
        <taxon>Cyprinodontiformes</taxon>
        <taxon>Goodeidae</taxon>
        <taxon>Goodea</taxon>
    </lineage>
</organism>
<sequence length="75" mass="8371">LSFKLFRPGFFFMLRQPMSLASKARVAAPLFGPLTDLQRFMMDEQCPLAGFTSDHFQTTADACFTPRAARHGSAL</sequence>
<keyword evidence="2" id="KW-1185">Reference proteome</keyword>
<evidence type="ECO:0000313" key="1">
    <source>
        <dbReference type="EMBL" id="MEQ2184429.1"/>
    </source>
</evidence>
<name>A0ABV0PLS6_9TELE</name>
<dbReference type="Proteomes" id="UP001476798">
    <property type="component" value="Unassembled WGS sequence"/>
</dbReference>